<reference evidence="7" key="1">
    <citation type="journal article" date="2014" name="Int. J. Syst. Evol. Microbiol.">
        <title>Complete genome sequence of Corynebacterium casei LMG S-19264T (=DSM 44701T), isolated from a smear-ripened cheese.</title>
        <authorList>
            <consortium name="US DOE Joint Genome Institute (JGI-PGF)"/>
            <person name="Walter F."/>
            <person name="Albersmeier A."/>
            <person name="Kalinowski J."/>
            <person name="Ruckert C."/>
        </authorList>
    </citation>
    <scope>NUCLEOTIDE SEQUENCE</scope>
    <source>
        <strain evidence="7">NBRC 108769</strain>
    </source>
</reference>
<dbReference type="GO" id="GO:0017004">
    <property type="term" value="P:cytochrome complex assembly"/>
    <property type="evidence" value="ECO:0007669"/>
    <property type="project" value="UniProtKB-KW"/>
</dbReference>
<dbReference type="SUPFAM" id="SSF52833">
    <property type="entry name" value="Thioredoxin-like"/>
    <property type="match status" value="1"/>
</dbReference>
<dbReference type="InterPro" id="IPR013740">
    <property type="entry name" value="Redoxin"/>
</dbReference>
<dbReference type="Pfam" id="PF08534">
    <property type="entry name" value="Redoxin"/>
    <property type="match status" value="1"/>
</dbReference>
<keyword evidence="2" id="KW-0201">Cytochrome c-type biogenesis</keyword>
<evidence type="ECO:0000313" key="7">
    <source>
        <dbReference type="EMBL" id="GLR19793.1"/>
    </source>
</evidence>
<dbReference type="PROSITE" id="PS51352">
    <property type="entry name" value="THIOREDOXIN_2"/>
    <property type="match status" value="1"/>
</dbReference>
<organism evidence="7 8">
    <name type="scientific">Portibacter lacus</name>
    <dbReference type="NCBI Taxonomy" id="1099794"/>
    <lineage>
        <taxon>Bacteria</taxon>
        <taxon>Pseudomonadati</taxon>
        <taxon>Bacteroidota</taxon>
        <taxon>Saprospiria</taxon>
        <taxon>Saprospirales</taxon>
        <taxon>Haliscomenobacteraceae</taxon>
        <taxon>Portibacter</taxon>
    </lineage>
</organism>
<reference evidence="7" key="2">
    <citation type="submission" date="2023-01" db="EMBL/GenBank/DDBJ databases">
        <title>Draft genome sequence of Portibacter lacus strain NBRC 108769.</title>
        <authorList>
            <person name="Sun Q."/>
            <person name="Mori K."/>
        </authorList>
    </citation>
    <scope>NUCLEOTIDE SEQUENCE</scope>
    <source>
        <strain evidence="7">NBRC 108769</strain>
    </source>
</reference>
<comment type="subcellular location">
    <subcellularLocation>
        <location evidence="1">Cell envelope</location>
    </subcellularLocation>
</comment>
<dbReference type="InterPro" id="IPR013766">
    <property type="entry name" value="Thioredoxin_domain"/>
</dbReference>
<evidence type="ECO:0000313" key="8">
    <source>
        <dbReference type="Proteomes" id="UP001156666"/>
    </source>
</evidence>
<keyword evidence="5" id="KW-0472">Membrane</keyword>
<evidence type="ECO:0000256" key="2">
    <source>
        <dbReference type="ARBA" id="ARBA00022748"/>
    </source>
</evidence>
<evidence type="ECO:0000256" key="1">
    <source>
        <dbReference type="ARBA" id="ARBA00004196"/>
    </source>
</evidence>
<dbReference type="InterPro" id="IPR017937">
    <property type="entry name" value="Thioredoxin_CS"/>
</dbReference>
<dbReference type="InterPro" id="IPR050553">
    <property type="entry name" value="Thioredoxin_ResA/DsbE_sf"/>
</dbReference>
<dbReference type="InterPro" id="IPR036249">
    <property type="entry name" value="Thioredoxin-like_sf"/>
</dbReference>
<dbReference type="EMBL" id="BSOH01000036">
    <property type="protein sequence ID" value="GLR19793.1"/>
    <property type="molecule type" value="Genomic_DNA"/>
</dbReference>
<feature type="domain" description="Thioredoxin" evidence="6">
    <location>
        <begin position="28"/>
        <end position="169"/>
    </location>
</feature>
<keyword evidence="4" id="KW-0676">Redox-active center</keyword>
<dbReference type="CDD" id="cd02966">
    <property type="entry name" value="TlpA_like_family"/>
    <property type="match status" value="1"/>
</dbReference>
<comment type="caution">
    <text evidence="7">The sequence shown here is derived from an EMBL/GenBank/DDBJ whole genome shotgun (WGS) entry which is preliminary data.</text>
</comment>
<keyword evidence="5" id="KW-0812">Transmembrane</keyword>
<evidence type="ECO:0000256" key="5">
    <source>
        <dbReference type="SAM" id="Phobius"/>
    </source>
</evidence>
<dbReference type="PANTHER" id="PTHR42852">
    <property type="entry name" value="THIOL:DISULFIDE INTERCHANGE PROTEIN DSBE"/>
    <property type="match status" value="1"/>
</dbReference>
<keyword evidence="5" id="KW-1133">Transmembrane helix</keyword>
<proteinExistence type="predicted"/>
<dbReference type="PROSITE" id="PS00194">
    <property type="entry name" value="THIOREDOXIN_1"/>
    <property type="match status" value="1"/>
</dbReference>
<name>A0AA37SSY9_9BACT</name>
<sequence>MNNKLFIALIAGFAIYALVRYFYMKPKFRNGEDIPKIEATLIDGKEFNIDELSGKYVLVDFWGSWCGPCRKENPSLVKLYEKYHDQEFKNASGFEVVSIAIETDESKWKRAIEMDKLIWPYHIVQLDRFSSPIAKEFGVREIPTKYLLNEKGKIISVNATIDILDRLLADRI</sequence>
<keyword evidence="8" id="KW-1185">Reference proteome</keyword>
<dbReference type="Proteomes" id="UP001156666">
    <property type="component" value="Unassembled WGS sequence"/>
</dbReference>
<dbReference type="AlphaFoldDB" id="A0AA37SSY9"/>
<accession>A0AA37SSY9</accession>
<dbReference type="Gene3D" id="3.40.30.10">
    <property type="entry name" value="Glutaredoxin"/>
    <property type="match status" value="1"/>
</dbReference>
<dbReference type="PANTHER" id="PTHR42852:SF6">
    <property type="entry name" value="THIOL:DISULFIDE INTERCHANGE PROTEIN DSBE"/>
    <property type="match status" value="1"/>
</dbReference>
<evidence type="ECO:0000256" key="4">
    <source>
        <dbReference type="ARBA" id="ARBA00023284"/>
    </source>
</evidence>
<evidence type="ECO:0000256" key="3">
    <source>
        <dbReference type="ARBA" id="ARBA00023157"/>
    </source>
</evidence>
<dbReference type="RefSeq" id="WP_235295376.1">
    <property type="nucleotide sequence ID" value="NZ_BSOH01000036.1"/>
</dbReference>
<feature type="transmembrane region" description="Helical" evidence="5">
    <location>
        <begin position="6"/>
        <end position="23"/>
    </location>
</feature>
<keyword evidence="3" id="KW-1015">Disulfide bond</keyword>
<protein>
    <recommendedName>
        <fullName evidence="6">Thioredoxin domain-containing protein</fullName>
    </recommendedName>
</protein>
<evidence type="ECO:0000259" key="6">
    <source>
        <dbReference type="PROSITE" id="PS51352"/>
    </source>
</evidence>
<dbReference type="GO" id="GO:0030313">
    <property type="term" value="C:cell envelope"/>
    <property type="evidence" value="ECO:0007669"/>
    <property type="project" value="UniProtKB-SubCell"/>
</dbReference>
<gene>
    <name evidence="7" type="ORF">GCM10007940_44090</name>
</gene>